<dbReference type="SUPFAM" id="SSF46785">
    <property type="entry name" value="Winged helix' DNA-binding domain"/>
    <property type="match status" value="1"/>
</dbReference>
<evidence type="ECO:0000259" key="5">
    <source>
        <dbReference type="PROSITE" id="PS50931"/>
    </source>
</evidence>
<evidence type="ECO:0000256" key="3">
    <source>
        <dbReference type="ARBA" id="ARBA00023125"/>
    </source>
</evidence>
<sequence length="308" mass="32592">MPTDDLQLKSPRPLPPLNALRAFDALARCGSLRAAAVELGVVPGAVRQQLASLEDHFGFALLDRESGRVTLNPAGQRLADAVGVAFAIVSRAAEEISSSGSTVRLRLGVPMPMASAWLMPRLAALSSAAPGLEVDIIPVAVAQSLTDMPEIDALIVGGEYRPLPDITATAFMADRFGPVLAAGQPSPADLADMTALIARNVPYLWDDWFRESGNPPIRFRKRIEVDDLTLALSAARSGLGVTIAPAASIEAELAAGALEAPFGLVSRPTGYRFCCRIADRDRKPISALRTWLLAEGRNPEGKLPSAAV</sequence>
<evidence type="ECO:0000313" key="6">
    <source>
        <dbReference type="EMBL" id="NVD40309.1"/>
    </source>
</evidence>
<evidence type="ECO:0000256" key="1">
    <source>
        <dbReference type="ARBA" id="ARBA00009437"/>
    </source>
</evidence>
<dbReference type="InterPro" id="IPR036390">
    <property type="entry name" value="WH_DNA-bd_sf"/>
</dbReference>
<dbReference type="AlphaFoldDB" id="A0A7Y6Q767"/>
<dbReference type="GO" id="GO:0043565">
    <property type="term" value="F:sequence-specific DNA binding"/>
    <property type="evidence" value="ECO:0007669"/>
    <property type="project" value="TreeGrafter"/>
</dbReference>
<keyword evidence="7" id="KW-1185">Reference proteome</keyword>
<feature type="domain" description="HTH lysR-type" evidence="5">
    <location>
        <begin position="15"/>
        <end position="72"/>
    </location>
</feature>
<dbReference type="SUPFAM" id="SSF53850">
    <property type="entry name" value="Periplasmic binding protein-like II"/>
    <property type="match status" value="1"/>
</dbReference>
<evidence type="ECO:0000256" key="4">
    <source>
        <dbReference type="ARBA" id="ARBA00023163"/>
    </source>
</evidence>
<dbReference type="GO" id="GO:0006351">
    <property type="term" value="P:DNA-templated transcription"/>
    <property type="evidence" value="ECO:0007669"/>
    <property type="project" value="TreeGrafter"/>
</dbReference>
<dbReference type="InterPro" id="IPR000847">
    <property type="entry name" value="LysR_HTH_N"/>
</dbReference>
<dbReference type="Gene3D" id="3.40.190.10">
    <property type="entry name" value="Periplasmic binding protein-like II"/>
    <property type="match status" value="2"/>
</dbReference>
<name>A0A7Y6Q767_9HYPH</name>
<dbReference type="InterPro" id="IPR005119">
    <property type="entry name" value="LysR_subst-bd"/>
</dbReference>
<dbReference type="Pfam" id="PF03466">
    <property type="entry name" value="LysR_substrate"/>
    <property type="match status" value="1"/>
</dbReference>
<dbReference type="InterPro" id="IPR036388">
    <property type="entry name" value="WH-like_DNA-bd_sf"/>
</dbReference>
<comment type="similarity">
    <text evidence="1">Belongs to the LysR transcriptional regulatory family.</text>
</comment>
<organism evidence="6 7">
    <name type="scientific">Ensifer oleiphilus</name>
    <dbReference type="NCBI Taxonomy" id="2742698"/>
    <lineage>
        <taxon>Bacteria</taxon>
        <taxon>Pseudomonadati</taxon>
        <taxon>Pseudomonadota</taxon>
        <taxon>Alphaproteobacteria</taxon>
        <taxon>Hyphomicrobiales</taxon>
        <taxon>Rhizobiaceae</taxon>
        <taxon>Sinorhizobium/Ensifer group</taxon>
        <taxon>Ensifer</taxon>
    </lineage>
</organism>
<dbReference type="PROSITE" id="PS50931">
    <property type="entry name" value="HTH_LYSR"/>
    <property type="match status" value="1"/>
</dbReference>
<dbReference type="PANTHER" id="PTHR30537">
    <property type="entry name" value="HTH-TYPE TRANSCRIPTIONAL REGULATOR"/>
    <property type="match status" value="1"/>
</dbReference>
<dbReference type="Gene3D" id="1.10.10.10">
    <property type="entry name" value="Winged helix-like DNA-binding domain superfamily/Winged helix DNA-binding domain"/>
    <property type="match status" value="1"/>
</dbReference>
<comment type="caution">
    <text evidence="6">The sequence shown here is derived from an EMBL/GenBank/DDBJ whole genome shotgun (WGS) entry which is preliminary data.</text>
</comment>
<gene>
    <name evidence="6" type="ORF">HT585_15685</name>
</gene>
<keyword evidence="2" id="KW-0805">Transcription regulation</keyword>
<keyword evidence="3" id="KW-0238">DNA-binding</keyword>
<protein>
    <submittedName>
        <fullName evidence="6">LysR family transcriptional regulator</fullName>
    </submittedName>
</protein>
<keyword evidence="4" id="KW-0804">Transcription</keyword>
<dbReference type="InterPro" id="IPR058163">
    <property type="entry name" value="LysR-type_TF_proteobact-type"/>
</dbReference>
<dbReference type="PANTHER" id="PTHR30537:SF74">
    <property type="entry name" value="HTH-TYPE TRANSCRIPTIONAL REGULATOR TRPI"/>
    <property type="match status" value="1"/>
</dbReference>
<dbReference type="EMBL" id="JABWDU010000003">
    <property type="protein sequence ID" value="NVD40309.1"/>
    <property type="molecule type" value="Genomic_DNA"/>
</dbReference>
<dbReference type="Proteomes" id="UP000520198">
    <property type="component" value="Unassembled WGS sequence"/>
</dbReference>
<reference evidence="6 7" key="1">
    <citation type="submission" date="2020-06" db="EMBL/GenBank/DDBJ databases">
        <authorList>
            <person name="Grouzdev D.S."/>
        </authorList>
    </citation>
    <scope>NUCLEOTIDE SEQUENCE [LARGE SCALE GENOMIC DNA]</scope>
    <source>
        <strain evidence="6 7">HO-A22</strain>
    </source>
</reference>
<accession>A0A7Y6Q767</accession>
<dbReference type="Pfam" id="PF00126">
    <property type="entry name" value="HTH_1"/>
    <property type="match status" value="1"/>
</dbReference>
<dbReference type="RefSeq" id="WP_176353802.1">
    <property type="nucleotide sequence ID" value="NZ_JABWDU010000003.1"/>
</dbReference>
<evidence type="ECO:0000256" key="2">
    <source>
        <dbReference type="ARBA" id="ARBA00023015"/>
    </source>
</evidence>
<dbReference type="GO" id="GO:0003700">
    <property type="term" value="F:DNA-binding transcription factor activity"/>
    <property type="evidence" value="ECO:0007669"/>
    <property type="project" value="InterPro"/>
</dbReference>
<proteinExistence type="inferred from homology"/>
<evidence type="ECO:0000313" key="7">
    <source>
        <dbReference type="Proteomes" id="UP000520198"/>
    </source>
</evidence>